<dbReference type="InterPro" id="IPR022880">
    <property type="entry name" value="DNApol_IV"/>
</dbReference>
<organism evidence="8 9">
    <name type="scientific">[Clostridium] fimetarium</name>
    <dbReference type="NCBI Taxonomy" id="99656"/>
    <lineage>
        <taxon>Bacteria</taxon>
        <taxon>Bacillati</taxon>
        <taxon>Bacillota</taxon>
        <taxon>Clostridia</taxon>
        <taxon>Lachnospirales</taxon>
        <taxon>Lachnospiraceae</taxon>
    </lineage>
</organism>
<dbReference type="Gene3D" id="3.40.1170.60">
    <property type="match status" value="1"/>
</dbReference>
<comment type="subcellular location">
    <subcellularLocation>
        <location evidence="6">Cytoplasm</location>
    </subcellularLocation>
</comment>
<evidence type="ECO:0000256" key="3">
    <source>
        <dbReference type="ARBA" id="ARBA00022695"/>
    </source>
</evidence>
<feature type="binding site" evidence="6">
    <location>
        <position position="12"/>
    </location>
    <ligand>
        <name>Mg(2+)</name>
        <dbReference type="ChEBI" id="CHEBI:18420"/>
    </ligand>
</feature>
<comment type="function">
    <text evidence="6">Poorly processive, error-prone DNA polymerase involved in untargeted mutagenesis. Copies undamaged DNA at stalled replication forks, which arise in vivo from mismatched or misaligned primer ends. These misaligned primers can be extended by PolIV. Exhibits no 3'-5' exonuclease (proofreading) activity. May be involved in translesional synthesis, in conjunction with the beta clamp from PolIII.</text>
</comment>
<keyword evidence="3 6" id="KW-0548">Nucleotidyltransferase</keyword>
<keyword evidence="6" id="KW-0479">Metal-binding</keyword>
<comment type="similarity">
    <text evidence="1 6">Belongs to the DNA polymerase type-Y family.</text>
</comment>
<keyword evidence="9" id="KW-1185">Reference proteome</keyword>
<keyword evidence="2 6" id="KW-0515">Mutator protein</keyword>
<feature type="binding site" evidence="6">
    <location>
        <position position="115"/>
    </location>
    <ligand>
        <name>Mg(2+)</name>
        <dbReference type="ChEBI" id="CHEBI:18420"/>
    </ligand>
</feature>
<dbReference type="InterPro" id="IPR001126">
    <property type="entry name" value="UmuC"/>
</dbReference>
<dbReference type="EMBL" id="FOJI01000002">
    <property type="protein sequence ID" value="SEV91213.1"/>
    <property type="molecule type" value="Genomic_DNA"/>
</dbReference>
<dbReference type="PROSITE" id="PS50173">
    <property type="entry name" value="UMUC"/>
    <property type="match status" value="1"/>
</dbReference>
<comment type="catalytic activity">
    <reaction evidence="6">
        <text>DNA(n) + a 2'-deoxyribonucleoside 5'-triphosphate = DNA(n+1) + diphosphate</text>
        <dbReference type="Rhea" id="RHEA:22508"/>
        <dbReference type="Rhea" id="RHEA-COMP:17339"/>
        <dbReference type="Rhea" id="RHEA-COMP:17340"/>
        <dbReference type="ChEBI" id="CHEBI:33019"/>
        <dbReference type="ChEBI" id="CHEBI:61560"/>
        <dbReference type="ChEBI" id="CHEBI:173112"/>
        <dbReference type="EC" id="2.7.7.7"/>
    </reaction>
</comment>
<dbReference type="GO" id="GO:0003887">
    <property type="term" value="F:DNA-directed DNA polymerase activity"/>
    <property type="evidence" value="ECO:0007669"/>
    <property type="project" value="UniProtKB-UniRule"/>
</dbReference>
<dbReference type="CDD" id="cd03586">
    <property type="entry name" value="PolY_Pol_IV_kappa"/>
    <property type="match status" value="1"/>
</dbReference>
<feature type="domain" description="UmuC" evidence="7">
    <location>
        <begin position="8"/>
        <end position="197"/>
    </location>
</feature>
<sequence>MDQSKNVIFHVDVNSAFLSWEAAYRVDVLGETVDLREVPSVVGGDEEKRHGIVLAKSTPAKKFNIQTGEPLASARKKCPNLIIIKPNFDVYVKASKAFIELLKGFAPCVEQYSIDEVWCDMTGTQNIYGTPVVAANYLKDRIYSELGFTVNIGISSNKLLAKMAGDFQKPNKVHTLFPCEIKEKMWPLPVRDLFFVGSSTEKKLYNLGIKTIGQLANTDVMILKSHFKKHGEVIYNYANGYDFTSVVTEHQANKGYGNSITVAIDITDYETAKQVLLSLCETVASRLRVDGVKTLCLAVSITDCEFCYSTHQKQFLNATDVTNELYQKACEIFLELWDKKAPIRQLGVQSSKVSLECFRQYDLFDMNNYDKLSKLDKAVDNIRNKYGEDSIKRASFLQSEVSHMTGGISKEKRTGGVSKED</sequence>
<evidence type="ECO:0000256" key="1">
    <source>
        <dbReference type="ARBA" id="ARBA00010945"/>
    </source>
</evidence>
<evidence type="ECO:0000256" key="4">
    <source>
        <dbReference type="ARBA" id="ARBA00022763"/>
    </source>
</evidence>
<keyword evidence="6" id="KW-0235">DNA replication</keyword>
<reference evidence="8 9" key="1">
    <citation type="submission" date="2016-10" db="EMBL/GenBank/DDBJ databases">
        <authorList>
            <person name="de Groot N.N."/>
        </authorList>
    </citation>
    <scope>NUCLEOTIDE SEQUENCE [LARGE SCALE GENOMIC DNA]</scope>
    <source>
        <strain evidence="8 9">DSM 9179</strain>
    </source>
</reference>
<dbReference type="Gene3D" id="3.30.1490.100">
    <property type="entry name" value="DNA polymerase, Y-family, little finger domain"/>
    <property type="match status" value="1"/>
</dbReference>
<dbReference type="InterPro" id="IPR043502">
    <property type="entry name" value="DNA/RNA_pol_sf"/>
</dbReference>
<dbReference type="Pfam" id="PF11798">
    <property type="entry name" value="IMS_HHH"/>
    <property type="match status" value="1"/>
</dbReference>
<evidence type="ECO:0000256" key="6">
    <source>
        <dbReference type="HAMAP-Rule" id="MF_01113"/>
    </source>
</evidence>
<evidence type="ECO:0000256" key="5">
    <source>
        <dbReference type="ARBA" id="ARBA00022932"/>
    </source>
</evidence>
<dbReference type="GO" id="GO:0006261">
    <property type="term" value="P:DNA-templated DNA replication"/>
    <property type="evidence" value="ECO:0007669"/>
    <property type="project" value="UniProtKB-UniRule"/>
</dbReference>
<dbReference type="STRING" id="99656.SAMN05421659_10283"/>
<dbReference type="InterPro" id="IPR043128">
    <property type="entry name" value="Rev_trsase/Diguanyl_cyclase"/>
</dbReference>
<dbReference type="RefSeq" id="WP_092450395.1">
    <property type="nucleotide sequence ID" value="NZ_FOJI01000002.1"/>
</dbReference>
<evidence type="ECO:0000313" key="9">
    <source>
        <dbReference type="Proteomes" id="UP000199701"/>
    </source>
</evidence>
<name>A0A1I0MRE2_9FIRM</name>
<dbReference type="AlphaFoldDB" id="A0A1I0MRE2"/>
<dbReference type="PANTHER" id="PTHR11076">
    <property type="entry name" value="DNA REPAIR POLYMERASE UMUC / TRANSFERASE FAMILY MEMBER"/>
    <property type="match status" value="1"/>
</dbReference>
<keyword evidence="6" id="KW-0234">DNA repair</keyword>
<keyword evidence="6" id="KW-0460">Magnesium</keyword>
<dbReference type="InterPro" id="IPR017961">
    <property type="entry name" value="DNA_pol_Y-fam_little_finger"/>
</dbReference>
<dbReference type="Gene3D" id="3.30.70.270">
    <property type="match status" value="1"/>
</dbReference>
<keyword evidence="5 6" id="KW-0239">DNA-directed DNA polymerase</keyword>
<keyword evidence="6" id="KW-0808">Transferase</keyword>
<dbReference type="EC" id="2.7.7.7" evidence="6"/>
<dbReference type="OrthoDB" id="9808813at2"/>
<dbReference type="GO" id="GO:0042276">
    <property type="term" value="P:error-prone translesion synthesis"/>
    <property type="evidence" value="ECO:0007669"/>
    <property type="project" value="TreeGrafter"/>
</dbReference>
<keyword evidence="6" id="KW-0238">DNA-binding</keyword>
<dbReference type="InterPro" id="IPR036775">
    <property type="entry name" value="DNA_pol_Y-fam_lit_finger_sf"/>
</dbReference>
<dbReference type="GO" id="GO:0005829">
    <property type="term" value="C:cytosol"/>
    <property type="evidence" value="ECO:0007669"/>
    <property type="project" value="TreeGrafter"/>
</dbReference>
<keyword evidence="6" id="KW-0963">Cytoplasm</keyword>
<dbReference type="SUPFAM" id="SSF56672">
    <property type="entry name" value="DNA/RNA polymerases"/>
    <property type="match status" value="1"/>
</dbReference>
<dbReference type="SUPFAM" id="SSF100879">
    <property type="entry name" value="Lesion bypass DNA polymerase (Y-family), little finger domain"/>
    <property type="match status" value="1"/>
</dbReference>
<feature type="site" description="Substrate discrimination" evidence="6">
    <location>
        <position position="17"/>
    </location>
</feature>
<accession>A0A1I0MRE2</accession>
<dbReference type="Pfam" id="PF00817">
    <property type="entry name" value="IMS"/>
    <property type="match status" value="1"/>
</dbReference>
<feature type="active site" evidence="6">
    <location>
        <position position="116"/>
    </location>
</feature>
<evidence type="ECO:0000259" key="7">
    <source>
        <dbReference type="PROSITE" id="PS50173"/>
    </source>
</evidence>
<proteinExistence type="inferred from homology"/>
<comment type="cofactor">
    <cofactor evidence="6">
        <name>Mg(2+)</name>
        <dbReference type="ChEBI" id="CHEBI:18420"/>
    </cofactor>
    <text evidence="6">Binds 2 magnesium ions per subunit.</text>
</comment>
<evidence type="ECO:0000256" key="2">
    <source>
        <dbReference type="ARBA" id="ARBA00022457"/>
    </source>
</evidence>
<dbReference type="GO" id="GO:0003684">
    <property type="term" value="F:damaged DNA binding"/>
    <property type="evidence" value="ECO:0007669"/>
    <property type="project" value="InterPro"/>
</dbReference>
<dbReference type="Pfam" id="PF11799">
    <property type="entry name" value="IMS_C"/>
    <property type="match status" value="1"/>
</dbReference>
<dbReference type="Gene3D" id="1.10.150.20">
    <property type="entry name" value="5' to 3' exonuclease, C-terminal subdomain"/>
    <property type="match status" value="1"/>
</dbReference>
<gene>
    <name evidence="6" type="primary">dinB</name>
    <name evidence="8" type="ORF">SAMN05421659_10283</name>
</gene>
<dbReference type="Proteomes" id="UP000199701">
    <property type="component" value="Unassembled WGS sequence"/>
</dbReference>
<dbReference type="GO" id="GO:0009432">
    <property type="term" value="P:SOS response"/>
    <property type="evidence" value="ECO:0007669"/>
    <property type="project" value="TreeGrafter"/>
</dbReference>
<evidence type="ECO:0000313" key="8">
    <source>
        <dbReference type="EMBL" id="SEV91213.1"/>
    </source>
</evidence>
<keyword evidence="4 6" id="KW-0227">DNA damage</keyword>
<dbReference type="PANTHER" id="PTHR11076:SF35">
    <property type="entry name" value="DNA REPAIR PROTEIN HOMOLOG YOBH"/>
    <property type="match status" value="1"/>
</dbReference>
<comment type="subunit">
    <text evidence="6">Monomer.</text>
</comment>
<dbReference type="GO" id="GO:0006281">
    <property type="term" value="P:DNA repair"/>
    <property type="evidence" value="ECO:0007669"/>
    <property type="project" value="UniProtKB-UniRule"/>
</dbReference>
<dbReference type="HAMAP" id="MF_01113">
    <property type="entry name" value="DNApol_IV"/>
    <property type="match status" value="1"/>
</dbReference>
<dbReference type="InterPro" id="IPR050116">
    <property type="entry name" value="DNA_polymerase-Y"/>
</dbReference>
<dbReference type="GO" id="GO:0000287">
    <property type="term" value="F:magnesium ion binding"/>
    <property type="evidence" value="ECO:0007669"/>
    <property type="project" value="UniProtKB-UniRule"/>
</dbReference>
<protein>
    <recommendedName>
        <fullName evidence="6">DNA polymerase IV</fullName>
        <shortName evidence="6">Pol IV</shortName>
        <ecNumber evidence="6">2.7.7.7</ecNumber>
    </recommendedName>
</protein>
<dbReference type="InterPro" id="IPR024728">
    <property type="entry name" value="PolY_HhH_motif"/>
</dbReference>